<dbReference type="Gene3D" id="1.20.120.160">
    <property type="entry name" value="HPT domain"/>
    <property type="match status" value="1"/>
</dbReference>
<dbReference type="PRINTS" id="PR00344">
    <property type="entry name" value="BCTRLSENSOR"/>
</dbReference>
<dbReference type="InterPro" id="IPR003594">
    <property type="entry name" value="HATPase_dom"/>
</dbReference>
<comment type="subcellular location">
    <subcellularLocation>
        <location evidence="2">Cell membrane</location>
        <topology evidence="2">Multi-pass membrane protein</topology>
    </subcellularLocation>
</comment>
<evidence type="ECO:0000256" key="15">
    <source>
        <dbReference type="PROSITE-ProRule" id="PRU00169"/>
    </source>
</evidence>
<dbReference type="InterPro" id="IPR003661">
    <property type="entry name" value="HisK_dim/P_dom"/>
</dbReference>
<evidence type="ECO:0000259" key="20">
    <source>
        <dbReference type="PROSITE" id="PS50113"/>
    </source>
</evidence>
<protein>
    <recommendedName>
        <fullName evidence="3">histidine kinase</fullName>
        <ecNumber evidence="3">2.7.13.3</ecNumber>
    </recommendedName>
</protein>
<keyword evidence="10" id="KW-0067">ATP-binding</keyword>
<reference evidence="23" key="1">
    <citation type="journal article" date="2019" name="Int. J. Syst. Evol. Microbiol.">
        <title>The Global Catalogue of Microorganisms (GCM) 10K type strain sequencing project: providing services to taxonomists for standard genome sequencing and annotation.</title>
        <authorList>
            <consortium name="The Broad Institute Genomics Platform"/>
            <consortium name="The Broad Institute Genome Sequencing Center for Infectious Disease"/>
            <person name="Wu L."/>
            <person name="Ma J."/>
        </authorList>
    </citation>
    <scope>NUCLEOTIDE SEQUENCE [LARGE SCALE GENOMIC DNA]</scope>
    <source>
        <strain evidence="23">JCM 13378</strain>
    </source>
</reference>
<dbReference type="PANTHER" id="PTHR45339">
    <property type="entry name" value="HYBRID SIGNAL TRANSDUCTION HISTIDINE KINASE J"/>
    <property type="match status" value="1"/>
</dbReference>
<comment type="caution">
    <text evidence="22">The sequence shown here is derived from an EMBL/GenBank/DDBJ whole genome shotgun (WGS) entry which is preliminary data.</text>
</comment>
<evidence type="ECO:0000256" key="11">
    <source>
        <dbReference type="ARBA" id="ARBA00022989"/>
    </source>
</evidence>
<evidence type="ECO:0000256" key="4">
    <source>
        <dbReference type="ARBA" id="ARBA00022475"/>
    </source>
</evidence>
<dbReference type="Gene3D" id="3.30.450.40">
    <property type="match status" value="1"/>
</dbReference>
<dbReference type="SUPFAM" id="SSF55785">
    <property type="entry name" value="PYP-like sensor domain (PAS domain)"/>
    <property type="match status" value="1"/>
</dbReference>
<evidence type="ECO:0000256" key="7">
    <source>
        <dbReference type="ARBA" id="ARBA00022692"/>
    </source>
</evidence>
<dbReference type="Proteomes" id="UP001501757">
    <property type="component" value="Unassembled WGS sequence"/>
</dbReference>
<dbReference type="Pfam" id="PF08447">
    <property type="entry name" value="PAS_3"/>
    <property type="match status" value="1"/>
</dbReference>
<dbReference type="InterPro" id="IPR013655">
    <property type="entry name" value="PAS_fold_3"/>
</dbReference>
<dbReference type="CDD" id="cd00082">
    <property type="entry name" value="HisKA"/>
    <property type="match status" value="1"/>
</dbReference>
<dbReference type="InterPro" id="IPR004358">
    <property type="entry name" value="Sig_transdc_His_kin-like_C"/>
</dbReference>
<comment type="catalytic activity">
    <reaction evidence="1">
        <text>ATP + protein L-histidine = ADP + protein N-phospho-L-histidine.</text>
        <dbReference type="EC" id="2.7.13.3"/>
    </reaction>
</comment>
<evidence type="ECO:0000256" key="5">
    <source>
        <dbReference type="ARBA" id="ARBA00022553"/>
    </source>
</evidence>
<keyword evidence="11" id="KW-1133">Transmembrane helix</keyword>
<dbReference type="Pfam" id="PF07495">
    <property type="entry name" value="Y_Y_Y"/>
    <property type="match status" value="1"/>
</dbReference>
<dbReference type="InterPro" id="IPR036641">
    <property type="entry name" value="HPT_dom_sf"/>
</dbReference>
<feature type="domain" description="Response regulatory" evidence="18">
    <location>
        <begin position="1374"/>
        <end position="1495"/>
    </location>
</feature>
<dbReference type="Pfam" id="PF00512">
    <property type="entry name" value="HisKA"/>
    <property type="match status" value="1"/>
</dbReference>
<evidence type="ECO:0000259" key="19">
    <source>
        <dbReference type="PROSITE" id="PS50112"/>
    </source>
</evidence>
<feature type="chain" id="PRO_5045941806" description="histidine kinase" evidence="16">
    <location>
        <begin position="25"/>
        <end position="1854"/>
    </location>
</feature>
<dbReference type="Gene3D" id="1.10.287.130">
    <property type="match status" value="1"/>
</dbReference>
<dbReference type="PROSITE" id="PS50894">
    <property type="entry name" value="HPT"/>
    <property type="match status" value="1"/>
</dbReference>
<dbReference type="SMART" id="SM00086">
    <property type="entry name" value="PAC"/>
    <property type="match status" value="1"/>
</dbReference>
<keyword evidence="4" id="KW-1003">Cell membrane</keyword>
<dbReference type="InterPro" id="IPR008207">
    <property type="entry name" value="Sig_transdc_His_kin_Hpt_dom"/>
</dbReference>
<dbReference type="CDD" id="cd00088">
    <property type="entry name" value="HPT"/>
    <property type="match status" value="1"/>
</dbReference>
<dbReference type="EMBL" id="BAAAEI010000012">
    <property type="protein sequence ID" value="GAA0358231.1"/>
    <property type="molecule type" value="Genomic_DNA"/>
</dbReference>
<dbReference type="SUPFAM" id="SSF55874">
    <property type="entry name" value="ATPase domain of HSP90 chaperone/DNA topoisomerase II/histidine kinase"/>
    <property type="match status" value="1"/>
</dbReference>
<evidence type="ECO:0000256" key="10">
    <source>
        <dbReference type="ARBA" id="ARBA00022840"/>
    </source>
</evidence>
<keyword evidence="6" id="KW-0808">Transferase</keyword>
<dbReference type="InterPro" id="IPR013783">
    <property type="entry name" value="Ig-like_fold"/>
</dbReference>
<dbReference type="InterPro" id="IPR005467">
    <property type="entry name" value="His_kinase_dom"/>
</dbReference>
<dbReference type="SMART" id="SM00448">
    <property type="entry name" value="REC"/>
    <property type="match status" value="2"/>
</dbReference>
<keyword evidence="9" id="KW-0418">Kinase</keyword>
<keyword evidence="16" id="KW-0732">Signal</keyword>
<keyword evidence="7" id="KW-0812">Transmembrane</keyword>
<keyword evidence="13" id="KW-0472">Membrane</keyword>
<dbReference type="InterPro" id="IPR003018">
    <property type="entry name" value="GAF"/>
</dbReference>
<evidence type="ECO:0000259" key="18">
    <source>
        <dbReference type="PROSITE" id="PS50110"/>
    </source>
</evidence>
<evidence type="ECO:0000256" key="12">
    <source>
        <dbReference type="ARBA" id="ARBA00023012"/>
    </source>
</evidence>
<dbReference type="CDD" id="cd16922">
    <property type="entry name" value="HATPase_EvgS-ArcB-TorS-like"/>
    <property type="match status" value="1"/>
</dbReference>
<keyword evidence="23" id="KW-1185">Reference proteome</keyword>
<dbReference type="Pfam" id="PF00072">
    <property type="entry name" value="Response_reg"/>
    <property type="match status" value="2"/>
</dbReference>
<evidence type="ECO:0000256" key="8">
    <source>
        <dbReference type="ARBA" id="ARBA00022741"/>
    </source>
</evidence>
<evidence type="ECO:0000256" key="9">
    <source>
        <dbReference type="ARBA" id="ARBA00022777"/>
    </source>
</evidence>
<name>A0ABP3H0Y4_9ALTE</name>
<evidence type="ECO:0000259" key="21">
    <source>
        <dbReference type="PROSITE" id="PS50894"/>
    </source>
</evidence>
<dbReference type="EC" id="2.7.13.3" evidence="3"/>
<accession>A0ABP3H0Y4</accession>
<keyword evidence="8" id="KW-0547">Nucleotide-binding</keyword>
<gene>
    <name evidence="22" type="ORF">GCM10009092_23040</name>
</gene>
<feature type="modified residue" description="4-aspartylphosphate" evidence="15">
    <location>
        <position position="1572"/>
    </location>
</feature>
<dbReference type="Gene3D" id="3.30.450.20">
    <property type="entry name" value="PAS domain"/>
    <property type="match status" value="1"/>
</dbReference>
<keyword evidence="12" id="KW-0902">Two-component regulatory system</keyword>
<feature type="domain" description="PAS" evidence="19">
    <location>
        <begin position="982"/>
        <end position="1058"/>
    </location>
</feature>
<evidence type="ECO:0000256" key="6">
    <source>
        <dbReference type="ARBA" id="ARBA00022679"/>
    </source>
</evidence>
<dbReference type="InterPro" id="IPR001789">
    <property type="entry name" value="Sig_transdc_resp-reg_receiver"/>
</dbReference>
<dbReference type="RefSeq" id="WP_343845031.1">
    <property type="nucleotide sequence ID" value="NZ_BAAAEI010000012.1"/>
</dbReference>
<evidence type="ECO:0000259" key="17">
    <source>
        <dbReference type="PROSITE" id="PS50109"/>
    </source>
</evidence>
<dbReference type="InterPro" id="IPR035965">
    <property type="entry name" value="PAS-like_dom_sf"/>
</dbReference>
<dbReference type="SUPFAM" id="SSF55781">
    <property type="entry name" value="GAF domain-like"/>
    <property type="match status" value="1"/>
</dbReference>
<evidence type="ECO:0000256" key="1">
    <source>
        <dbReference type="ARBA" id="ARBA00000085"/>
    </source>
</evidence>
<feature type="modified residue" description="Phosphohistidine" evidence="14">
    <location>
        <position position="1717"/>
    </location>
</feature>
<dbReference type="SMART" id="SM00388">
    <property type="entry name" value="HisKA"/>
    <property type="match status" value="1"/>
</dbReference>
<proteinExistence type="predicted"/>
<dbReference type="InterPro" id="IPR000014">
    <property type="entry name" value="PAS"/>
</dbReference>
<dbReference type="InterPro" id="IPR000700">
    <property type="entry name" value="PAS-assoc_C"/>
</dbReference>
<dbReference type="Pfam" id="PF07494">
    <property type="entry name" value="Reg_prop"/>
    <property type="match status" value="3"/>
</dbReference>
<keyword evidence="5 15" id="KW-0597">Phosphoprotein</keyword>
<dbReference type="SUPFAM" id="SSF47226">
    <property type="entry name" value="Histidine-containing phosphotransfer domain, HPT domain"/>
    <property type="match status" value="1"/>
</dbReference>
<feature type="domain" description="Response regulatory" evidence="18">
    <location>
        <begin position="1523"/>
        <end position="1639"/>
    </location>
</feature>
<dbReference type="InterPro" id="IPR036890">
    <property type="entry name" value="HATPase_C_sf"/>
</dbReference>
<dbReference type="CDD" id="cd17546">
    <property type="entry name" value="REC_hyHK_CKI1_RcsC-like"/>
    <property type="match status" value="2"/>
</dbReference>
<dbReference type="PROSITE" id="PS50110">
    <property type="entry name" value="RESPONSE_REGULATORY"/>
    <property type="match status" value="2"/>
</dbReference>
<dbReference type="PROSITE" id="PS50109">
    <property type="entry name" value="HIS_KIN"/>
    <property type="match status" value="1"/>
</dbReference>
<feature type="domain" description="Histidine kinase" evidence="17">
    <location>
        <begin position="1133"/>
        <end position="1355"/>
    </location>
</feature>
<feature type="domain" description="HPt" evidence="21">
    <location>
        <begin position="1678"/>
        <end position="1770"/>
    </location>
</feature>
<dbReference type="SUPFAM" id="SSF63829">
    <property type="entry name" value="Calcium-dependent phosphotriesterase"/>
    <property type="match status" value="3"/>
</dbReference>
<dbReference type="Gene3D" id="3.40.50.2300">
    <property type="match status" value="2"/>
</dbReference>
<dbReference type="InterPro" id="IPR011123">
    <property type="entry name" value="Y_Y_Y"/>
</dbReference>
<dbReference type="PROSITE" id="PS50113">
    <property type="entry name" value="PAC"/>
    <property type="match status" value="1"/>
</dbReference>
<dbReference type="Pfam" id="PF01627">
    <property type="entry name" value="Hpt"/>
    <property type="match status" value="1"/>
</dbReference>
<dbReference type="SUPFAM" id="SSF47384">
    <property type="entry name" value="Homodimeric domain of signal transducing histidine kinase"/>
    <property type="match status" value="1"/>
</dbReference>
<dbReference type="SUPFAM" id="SSF52172">
    <property type="entry name" value="CheY-like"/>
    <property type="match status" value="2"/>
</dbReference>
<evidence type="ECO:0000256" key="14">
    <source>
        <dbReference type="PROSITE-ProRule" id="PRU00110"/>
    </source>
</evidence>
<evidence type="ECO:0000313" key="23">
    <source>
        <dbReference type="Proteomes" id="UP001501757"/>
    </source>
</evidence>
<evidence type="ECO:0000256" key="3">
    <source>
        <dbReference type="ARBA" id="ARBA00012438"/>
    </source>
</evidence>
<dbReference type="InterPro" id="IPR029016">
    <property type="entry name" value="GAF-like_dom_sf"/>
</dbReference>
<evidence type="ECO:0000256" key="16">
    <source>
        <dbReference type="SAM" id="SignalP"/>
    </source>
</evidence>
<feature type="signal peptide" evidence="16">
    <location>
        <begin position="1"/>
        <end position="24"/>
    </location>
</feature>
<dbReference type="InterPro" id="IPR015943">
    <property type="entry name" value="WD40/YVTN_repeat-like_dom_sf"/>
</dbReference>
<evidence type="ECO:0000256" key="2">
    <source>
        <dbReference type="ARBA" id="ARBA00004651"/>
    </source>
</evidence>
<dbReference type="Pfam" id="PF13185">
    <property type="entry name" value="GAF_2"/>
    <property type="match status" value="1"/>
</dbReference>
<dbReference type="Gene3D" id="2.130.10.10">
    <property type="entry name" value="YVTN repeat-like/Quinoprotein amine dehydrogenase"/>
    <property type="match status" value="2"/>
</dbReference>
<feature type="domain" description="PAC" evidence="20">
    <location>
        <begin position="1062"/>
        <end position="1115"/>
    </location>
</feature>
<dbReference type="CDD" id="cd00130">
    <property type="entry name" value="PAS"/>
    <property type="match status" value="1"/>
</dbReference>
<evidence type="ECO:0000313" key="22">
    <source>
        <dbReference type="EMBL" id="GAA0358231.1"/>
    </source>
</evidence>
<feature type="modified residue" description="4-aspartylphosphate" evidence="15">
    <location>
        <position position="1427"/>
    </location>
</feature>
<evidence type="ECO:0000256" key="13">
    <source>
        <dbReference type="ARBA" id="ARBA00023136"/>
    </source>
</evidence>
<dbReference type="SMART" id="SM00065">
    <property type="entry name" value="GAF"/>
    <property type="match status" value="1"/>
</dbReference>
<dbReference type="Pfam" id="PF02518">
    <property type="entry name" value="HATPase_c"/>
    <property type="match status" value="1"/>
</dbReference>
<dbReference type="InterPro" id="IPR001610">
    <property type="entry name" value="PAC"/>
</dbReference>
<dbReference type="Gene3D" id="2.60.40.10">
    <property type="entry name" value="Immunoglobulins"/>
    <property type="match status" value="1"/>
</dbReference>
<organism evidence="22 23">
    <name type="scientific">Bowmanella denitrificans</name>
    <dbReference type="NCBI Taxonomy" id="366582"/>
    <lineage>
        <taxon>Bacteria</taxon>
        <taxon>Pseudomonadati</taxon>
        <taxon>Pseudomonadota</taxon>
        <taxon>Gammaproteobacteria</taxon>
        <taxon>Alteromonadales</taxon>
        <taxon>Alteromonadaceae</taxon>
        <taxon>Bowmanella</taxon>
    </lineage>
</organism>
<dbReference type="InterPro" id="IPR036097">
    <property type="entry name" value="HisK_dim/P_sf"/>
</dbReference>
<dbReference type="InterPro" id="IPR011110">
    <property type="entry name" value="Reg_prop"/>
</dbReference>
<dbReference type="InterPro" id="IPR011006">
    <property type="entry name" value="CheY-like_superfamily"/>
</dbReference>
<dbReference type="PROSITE" id="PS50112">
    <property type="entry name" value="PAS"/>
    <property type="match status" value="1"/>
</dbReference>
<dbReference type="NCBIfam" id="TIGR00229">
    <property type="entry name" value="sensory_box"/>
    <property type="match status" value="1"/>
</dbReference>
<dbReference type="PANTHER" id="PTHR45339:SF1">
    <property type="entry name" value="HYBRID SIGNAL TRANSDUCTION HISTIDINE KINASE J"/>
    <property type="match status" value="1"/>
</dbReference>
<dbReference type="SMART" id="SM00387">
    <property type="entry name" value="HATPase_c"/>
    <property type="match status" value="1"/>
</dbReference>
<sequence length="1854" mass="205152">MRHLTCFRLVWLAWLLFSSVNVLSQPQKTEELSIYNGLANPQIYAVAKDQQGFLWFGTADGVKRYDGYGFSSFRHNDKDPTSLSKDNVGAMLNDSKNRLWVGTWGGGLNLYLADSQSFKHFRHHPDQPDSLGADKVQSLFESRSGEIWVGTNGGGLNLFDEKSGRFRRYQPDPADPGSLGSDRIWGISEDSQGFIWVATSNGLYKLDRQKQKFEKFGVADGMLDHPEVRSLYIDPLDRLWISTRLSFGRFDPETAVYHRLTLPDGELPSVNSMTRQGDRLILATLAGIYYFQLSSQRFVAADLHEQWALLGNRDVRQVLVDDTGLLWAATRYSGVIKVFPGEPSFRSWSRYLQDQRLSGLYSQVLSITANRQGGLWLGTGKGLVAFDGESRFTPIEDEHLPGELTRFRVKSMAYLSNNDLYLGTDAGVYRLYADQQEIEPVSLSWLGGQSHSIEWVAADEHDQLWLVLSFSSQVFRWDPATNQVESYLDNIDPTFTFVDRQGLVWVGTAGEGLFRINVKSGDIQHHKPGSAPGELSDGHINAVMQEDNETFWFATDSGVERYSTRSGTFSSFRHMAEEEGFSVQSMAMDRERRIWLATSHGVFRLAPDSGAFHHFTTNDGLNSNSFLARSVHQSGEGKIYLGSIDGITGFDPLKVKVNDVPPPLVITSVKIDGRTQSFPLPDILNVPPDFKSLSISFAALDYQASEDNRYKTRLLGYEEDWQHRTAANQINYGRLQPGDYRFEVEGSNNHGVWSNQPQFLSIRVLPAWYQTTEFLLSAPLTLIVLVTALIAYRARQHRLTQQYLAGQVEQRTHDILVLGDVGKDITATFDLNKIGSMIYARLKASLPADTFAIGLYHPQQQRLEFVFMHCKGQSLDTVETLIQAESDPLSWCITRKQEFIAATEQQWQDKAMSSAQNLNGEQTQTVVCLPLMAGHDVLGVMTVQSDQADAFDSAQINILRVVASHTAVALSNSQSYRELIETKQRFELAMVGANAGSWELDTKSGILLTNDIWATMLGYDKAELEARFDNRIEQIMQLVHDDDKAQAKNALRKHLAGHTSIYRAEFRMLTAGGQWKWILSVGKALDAREGELARHVFGINLDISDAKAMEADLLEAKDKAETATQAKSDFLSNMSHEIRTPMNAIIGMSHLALQTHLDRRQHNYISKVHRSAEALLGIINDILDFSKIEAGKLDIEAVEFRLEDVLDNLISLVGMKAEEKGIELHFDVAADVPTALIGDPLRLGQILTNLGNNAVKFTETAGEIVVAVQSLEQDNEQVQLQFSVRDTGIGMSGEQQAKLFQSFSQADSSITRKYGGTGLGLAICKTLCELMEGRIWVESQAGAGSTFHFTLRLGKQCGIQSQRVSLQNELGPLRVLIVDDNLTAREILAELLAGFGFRTEQANSGAAAVAMVAQAAASDPFQLVCMDWRMPGMDGVEASQQILTELQMPSRPRIIMVTAFGCDEARLASRHLSISSYLIKPVTRSGMLNAVLHAMGKGELADPANVTANNAAQDARQKLQGAKILLVEDNELNQELAMELLSSSGVLVSLACNGQEALDALQDNHFDGVLMDCQMPVMDGYQAARLLREQPKWQSLPVIAMTANVMAKDIERALDAGMNDHIAKPINVNQMFMTLAKWIVPAQPLAGPQQVQTTVQATEIAPIDGIDVQAGLATTQNDVRLYQKLLQRFSQGNADFGVQIAAALAAGDIPAVAHMAHTLKGTAGNIGARELHARAGALEHACQGATQQAPELLAALQTELNLVLTALQASHSEQQENHEQAFDAARVASLMNELDALIADYDTDAVDILEQLEPMLKNGPHQTQLRQLAGYIDSYDFDAAAESLTRLKGELQLS</sequence>
<dbReference type="Gene3D" id="3.30.565.10">
    <property type="entry name" value="Histidine kinase-like ATPase, C-terminal domain"/>
    <property type="match status" value="1"/>
</dbReference>